<dbReference type="OMA" id="CYEHNTL"/>
<dbReference type="PRINTS" id="PR01543">
    <property type="entry name" value="ANATRNSFRASE"/>
</dbReference>
<dbReference type="Pfam" id="PF00797">
    <property type="entry name" value="Acetyltransf_2"/>
    <property type="match status" value="1"/>
</dbReference>
<name>H9GHM4_ANOCA</name>
<protein>
    <recommendedName>
        <fullName evidence="2">arylamine N-acetyltransferase</fullName>
        <ecNumber evidence="2">2.3.1.5</ecNumber>
    </recommendedName>
</protein>
<evidence type="ECO:0000313" key="7">
    <source>
        <dbReference type="Proteomes" id="UP000001646"/>
    </source>
</evidence>
<evidence type="ECO:0000313" key="6">
    <source>
        <dbReference type="Ensembl" id="ENSACAP00000011222.2"/>
    </source>
</evidence>
<evidence type="ECO:0000256" key="5">
    <source>
        <dbReference type="RuleBase" id="RU003452"/>
    </source>
</evidence>
<dbReference type="FunFam" id="3.30.2140.20:FF:000001">
    <property type="entry name" value="Arylamine N-acetyltransferase 1"/>
    <property type="match status" value="1"/>
</dbReference>
<evidence type="ECO:0000256" key="2">
    <source>
        <dbReference type="ARBA" id="ARBA00012701"/>
    </source>
</evidence>
<proteinExistence type="inferred from homology"/>
<dbReference type="Bgee" id="ENSACAG00000011485">
    <property type="expression patterns" value="Expressed in kidney and 6 other cell types or tissues"/>
</dbReference>
<comment type="similarity">
    <text evidence="1 5">Belongs to the arylamine N-acetyltransferase family.</text>
</comment>
<organism evidence="6 7">
    <name type="scientific">Anolis carolinensis</name>
    <name type="common">Green anole</name>
    <name type="synonym">American chameleon</name>
    <dbReference type="NCBI Taxonomy" id="28377"/>
    <lineage>
        <taxon>Eukaryota</taxon>
        <taxon>Metazoa</taxon>
        <taxon>Chordata</taxon>
        <taxon>Craniata</taxon>
        <taxon>Vertebrata</taxon>
        <taxon>Euteleostomi</taxon>
        <taxon>Lepidosauria</taxon>
        <taxon>Squamata</taxon>
        <taxon>Bifurcata</taxon>
        <taxon>Unidentata</taxon>
        <taxon>Episquamata</taxon>
        <taxon>Toxicofera</taxon>
        <taxon>Iguania</taxon>
        <taxon>Dactyloidae</taxon>
        <taxon>Anolis</taxon>
    </lineage>
</organism>
<evidence type="ECO:0000256" key="1">
    <source>
        <dbReference type="ARBA" id="ARBA00006547"/>
    </source>
</evidence>
<dbReference type="SUPFAM" id="SSF54001">
    <property type="entry name" value="Cysteine proteinases"/>
    <property type="match status" value="1"/>
</dbReference>
<gene>
    <name evidence="6" type="primary">LOC100565208</name>
</gene>
<dbReference type="STRING" id="28377.ENSACAP00000011222"/>
<keyword evidence="3 5" id="KW-0808">Transferase</keyword>
<dbReference type="InterPro" id="IPR001447">
    <property type="entry name" value="Arylamine_N-AcTrfase"/>
</dbReference>
<dbReference type="InParanoid" id="H9GHM4"/>
<dbReference type="PANTHER" id="PTHR11786:SF8">
    <property type="entry name" value="ARYLAMINE N-ACETYLTRANSFERASE 1"/>
    <property type="match status" value="1"/>
</dbReference>
<dbReference type="OrthoDB" id="10260017at2759"/>
<dbReference type="GO" id="GO:0004060">
    <property type="term" value="F:arylamine N-acetyltransferase activity"/>
    <property type="evidence" value="ECO:0000318"/>
    <property type="project" value="GO_Central"/>
</dbReference>
<dbReference type="InterPro" id="IPR038765">
    <property type="entry name" value="Papain-like_cys_pep_sf"/>
</dbReference>
<dbReference type="AlphaFoldDB" id="H9GHM4"/>
<evidence type="ECO:0000256" key="4">
    <source>
        <dbReference type="ARBA" id="ARBA00023315"/>
    </source>
</evidence>
<accession>H9GHM4</accession>
<evidence type="ECO:0000256" key="3">
    <source>
        <dbReference type="ARBA" id="ARBA00022679"/>
    </source>
</evidence>
<reference evidence="6" key="2">
    <citation type="submission" date="2025-08" db="UniProtKB">
        <authorList>
            <consortium name="Ensembl"/>
        </authorList>
    </citation>
    <scope>IDENTIFICATION</scope>
</reference>
<dbReference type="HOGENOM" id="CLU_049918_3_0_1"/>
<reference evidence="6" key="3">
    <citation type="submission" date="2025-09" db="UniProtKB">
        <authorList>
            <consortium name="Ensembl"/>
        </authorList>
    </citation>
    <scope>IDENTIFICATION</scope>
</reference>
<dbReference type="Ensembl" id="ENSACAT00000011458.2">
    <property type="protein sequence ID" value="ENSACAP00000011222.2"/>
    <property type="gene ID" value="ENSACAG00000043592.1"/>
</dbReference>
<sequence length="288" mass="33417">MNVEEYFARTSYKGSLEKLDLETLTDIFQHHIRAVPFENLSVHCGETITLDLEDVYEKIVRKRRGGWCMENNQLLLWVLQTLGFDTTPLGSYVYNPQQGNYRTDMSHLIMKVVIDGTTYIVDGGYGSTYQMWEPMELVSGKDQPQTPGIFRFTEEKGTWYLEKVRRKQHVPDPDFSHLVGKVGRREIYYFNLKPVTMEDFQPQCLNLQTSPNSLFTRKSICTLQTAVGFRALVGWTFSETTYGYEEDTDLVEFKALRDEEVEPTLREEFGISLERKLVPINLPGNYDV</sequence>
<dbReference type="PANTHER" id="PTHR11786">
    <property type="entry name" value="N-HYDROXYARYLAMINE O-ACETYLTRANSFERASE"/>
    <property type="match status" value="1"/>
</dbReference>
<dbReference type="InterPro" id="IPR053710">
    <property type="entry name" value="Arylamine_NAT_domain_sf"/>
</dbReference>
<dbReference type="GeneID" id="100565208"/>
<dbReference type="RefSeq" id="XP_003228570.1">
    <property type="nucleotide sequence ID" value="XM_003228522.4"/>
</dbReference>
<keyword evidence="4 5" id="KW-0012">Acyltransferase</keyword>
<dbReference type="Proteomes" id="UP000001646">
    <property type="component" value="Unplaced"/>
</dbReference>
<dbReference type="FunCoup" id="H9GHM4">
    <property type="interactions" value="14"/>
</dbReference>
<dbReference type="Gene3D" id="3.30.2140.20">
    <property type="match status" value="1"/>
</dbReference>
<dbReference type="KEGG" id="acs:100565208"/>
<dbReference type="eggNOG" id="ENOG502RD0D">
    <property type="taxonomic scope" value="Eukaryota"/>
</dbReference>
<reference evidence="6" key="1">
    <citation type="submission" date="2009-12" db="EMBL/GenBank/DDBJ databases">
        <title>The Genome Sequence of Anolis carolinensis (Green Anole Lizard).</title>
        <authorList>
            <consortium name="The Genome Sequencing Platform"/>
            <person name="Di Palma F."/>
            <person name="Alfoldi J."/>
            <person name="Heiman D."/>
            <person name="Young S."/>
            <person name="Grabherr M."/>
            <person name="Johnson J."/>
            <person name="Lander E.S."/>
            <person name="Lindblad-Toh K."/>
        </authorList>
    </citation>
    <scope>NUCLEOTIDE SEQUENCE [LARGE SCALE GENOMIC DNA]</scope>
    <source>
        <strain evidence="6">JBL SC #1</strain>
    </source>
</reference>
<dbReference type="EC" id="2.3.1.5" evidence="2"/>
<keyword evidence="7" id="KW-1185">Reference proteome</keyword>
<dbReference type="GeneTree" id="ENSGT00390000012054"/>